<dbReference type="InterPro" id="IPR036359">
    <property type="entry name" value="Thiol_cytolysin_sf"/>
</dbReference>
<dbReference type="Gene3D" id="3.90.840.10">
    <property type="entry name" value="Thiol-activated cytolysin superfamily/Thiol-activated cytolysin, alpha-beta domain"/>
    <property type="match status" value="1"/>
</dbReference>
<name>A0A2X2RBQ7_CAPOC</name>
<dbReference type="GO" id="GO:0015485">
    <property type="term" value="F:cholesterol binding"/>
    <property type="evidence" value="ECO:0007669"/>
    <property type="project" value="InterPro"/>
</dbReference>
<evidence type="ECO:0000313" key="3">
    <source>
        <dbReference type="Proteomes" id="UP000249891"/>
    </source>
</evidence>
<accession>A0A2X2RBQ7</accession>
<organism evidence="2 3">
    <name type="scientific">Capnocytophaga ochracea</name>
    <dbReference type="NCBI Taxonomy" id="1018"/>
    <lineage>
        <taxon>Bacteria</taxon>
        <taxon>Pseudomonadati</taxon>
        <taxon>Bacteroidota</taxon>
        <taxon>Flavobacteriia</taxon>
        <taxon>Flavobacteriales</taxon>
        <taxon>Flavobacteriaceae</taxon>
        <taxon>Capnocytophaga</taxon>
    </lineage>
</organism>
<proteinExistence type="predicted"/>
<reference evidence="2 3" key="1">
    <citation type="submission" date="2018-06" db="EMBL/GenBank/DDBJ databases">
        <authorList>
            <consortium name="Pathogen Informatics"/>
            <person name="Doyle S."/>
        </authorList>
    </citation>
    <scope>NUCLEOTIDE SEQUENCE [LARGE SCALE GENOMIC DNA]</scope>
    <source>
        <strain evidence="2 3">NCTC11546</strain>
    </source>
</reference>
<dbReference type="SUPFAM" id="SSF56978">
    <property type="entry name" value="Perfringolysin"/>
    <property type="match status" value="1"/>
</dbReference>
<dbReference type="AlphaFoldDB" id="A0A2X2RBQ7"/>
<evidence type="ECO:0000256" key="1">
    <source>
        <dbReference type="SAM" id="SignalP"/>
    </source>
</evidence>
<feature type="chain" id="PRO_5016095411" evidence="1">
    <location>
        <begin position="23"/>
        <end position="372"/>
    </location>
</feature>
<feature type="signal peptide" evidence="1">
    <location>
        <begin position="1"/>
        <end position="22"/>
    </location>
</feature>
<evidence type="ECO:0000313" key="2">
    <source>
        <dbReference type="EMBL" id="SQA77832.1"/>
    </source>
</evidence>
<dbReference type="PROSITE" id="PS51257">
    <property type="entry name" value="PROKAR_LIPOPROTEIN"/>
    <property type="match status" value="1"/>
</dbReference>
<dbReference type="RefSeq" id="WP_128091196.1">
    <property type="nucleotide sequence ID" value="NZ_UARG01000017.1"/>
</dbReference>
<dbReference type="EMBL" id="UARG01000017">
    <property type="protein sequence ID" value="SQA77832.1"/>
    <property type="molecule type" value="Genomic_DNA"/>
</dbReference>
<dbReference type="Pfam" id="PF01289">
    <property type="entry name" value="Thiol_cytolysin"/>
    <property type="match status" value="1"/>
</dbReference>
<dbReference type="PRINTS" id="PR01400">
    <property type="entry name" value="TACYTOLYSIN"/>
</dbReference>
<dbReference type="Gene3D" id="3.40.30.40">
    <property type="entry name" value="Perfringolysin"/>
    <property type="match status" value="1"/>
</dbReference>
<sequence>MKRKLFLTVMVASAILAVSCSKDDNGGTTDPVAKQLANLKPVTFPEEAPQQVATEGAWETKSGKTLISTRKQVLVNPMQLVNEQNSDVIYPGSVLRGDSFLQGKYDPIVVKNPGEITISASLQGKDLDVKTKSLPVLSDVRQKINNLLKNNQDKIDAKNAPTYLTYISESVNSISSFNKTFHLHVGVDVLRKLVEVGFTYDPKEFRINGKEYVLIKVRQPLYNITVDPKEASEWGELKNIGETEPVYVSSVDYGRVAHLLIETELKAEEVEKVIDATIKVNVVKIVGVDIDGKYTEKTKDWFSKGKVKVVAAGGPLNHSKNIRDFDSFMSFLKDPDAESLIQSAVPIGYKVRTLKDNKEVEVRATYIDEEFK</sequence>
<dbReference type="InterPro" id="IPR001869">
    <property type="entry name" value="Thiol_cytolysin"/>
</dbReference>
<keyword evidence="1" id="KW-0732">Signal</keyword>
<gene>
    <name evidence="2" type="primary">slo</name>
    <name evidence="2" type="ORF">NCTC11546_01052</name>
</gene>
<dbReference type="InterPro" id="IPR036363">
    <property type="entry name" value="Thiol_cytolysin_ab_sf"/>
</dbReference>
<dbReference type="Proteomes" id="UP000249891">
    <property type="component" value="Unassembled WGS sequence"/>
</dbReference>
<protein>
    <submittedName>
        <fullName evidence="2">Thiol-activated cytolysin</fullName>
    </submittedName>
</protein>